<name>A0AAN7Y5I8_ELEMC</name>
<accession>A0AAN7Y5I8</accession>
<protein>
    <submittedName>
        <fullName evidence="1">Uncharacterized protein</fullName>
    </submittedName>
</protein>
<dbReference type="AlphaFoldDB" id="A0AAN7Y5I8"/>
<evidence type="ECO:0000313" key="1">
    <source>
        <dbReference type="EMBL" id="KAK5873037.1"/>
    </source>
</evidence>
<evidence type="ECO:0000313" key="2">
    <source>
        <dbReference type="Proteomes" id="UP001346869"/>
    </source>
</evidence>
<gene>
    <name evidence="1" type="ORF">PBY51_013683</name>
</gene>
<dbReference type="Proteomes" id="UP001346869">
    <property type="component" value="Unassembled WGS sequence"/>
</dbReference>
<sequence length="95" mass="10586">MPAPAVKPGCQESRGYLKAVNQRQKPLAPFLFGPEHSASVRSMGREGRGSLLQAVEGVPRPPFNKLTSDTERPFAAHWEKTHNTPLTQHTMLHHH</sequence>
<comment type="caution">
    <text evidence="1">The sequence shown here is derived from an EMBL/GenBank/DDBJ whole genome shotgun (WGS) entry which is preliminary data.</text>
</comment>
<organism evidence="1 2">
    <name type="scientific">Eleginops maclovinus</name>
    <name type="common">Patagonian blennie</name>
    <name type="synonym">Eleginus maclovinus</name>
    <dbReference type="NCBI Taxonomy" id="56733"/>
    <lineage>
        <taxon>Eukaryota</taxon>
        <taxon>Metazoa</taxon>
        <taxon>Chordata</taxon>
        <taxon>Craniata</taxon>
        <taxon>Vertebrata</taxon>
        <taxon>Euteleostomi</taxon>
        <taxon>Actinopterygii</taxon>
        <taxon>Neopterygii</taxon>
        <taxon>Teleostei</taxon>
        <taxon>Neoteleostei</taxon>
        <taxon>Acanthomorphata</taxon>
        <taxon>Eupercaria</taxon>
        <taxon>Perciformes</taxon>
        <taxon>Notothenioidei</taxon>
        <taxon>Eleginopidae</taxon>
        <taxon>Eleginops</taxon>
    </lineage>
</organism>
<keyword evidence="2" id="KW-1185">Reference proteome</keyword>
<proteinExistence type="predicted"/>
<dbReference type="EMBL" id="JAUZQC010000004">
    <property type="protein sequence ID" value="KAK5873037.1"/>
    <property type="molecule type" value="Genomic_DNA"/>
</dbReference>
<reference evidence="1 2" key="2">
    <citation type="journal article" date="2023" name="Mol. Biol. Evol.">
        <title>Genomics of Secondarily Temperate Adaptation in the Only Non-Antarctic Icefish.</title>
        <authorList>
            <person name="Rivera-Colon A.G."/>
            <person name="Rayamajhi N."/>
            <person name="Minhas B.F."/>
            <person name="Madrigal G."/>
            <person name="Bilyk K.T."/>
            <person name="Yoon V."/>
            <person name="Hune M."/>
            <person name="Gregory S."/>
            <person name="Cheng C.H.C."/>
            <person name="Catchen J.M."/>
        </authorList>
    </citation>
    <scope>NUCLEOTIDE SEQUENCE [LARGE SCALE GENOMIC DNA]</scope>
    <source>
        <strain evidence="1">JMC-PN-2008</strain>
    </source>
</reference>
<reference evidence="1 2" key="1">
    <citation type="journal article" date="2023" name="Genes (Basel)">
        <title>Chromosome-Level Genome Assembly and Circadian Gene Repertoire of the Patagonia Blennie Eleginops maclovinus-The Closest Ancestral Proxy of Antarctic Cryonotothenioids.</title>
        <authorList>
            <person name="Cheng C.C."/>
            <person name="Rivera-Colon A.G."/>
            <person name="Minhas B.F."/>
            <person name="Wilson L."/>
            <person name="Rayamajhi N."/>
            <person name="Vargas-Chacoff L."/>
            <person name="Catchen J.M."/>
        </authorList>
    </citation>
    <scope>NUCLEOTIDE SEQUENCE [LARGE SCALE GENOMIC DNA]</scope>
    <source>
        <strain evidence="1">JMC-PN-2008</strain>
    </source>
</reference>